<keyword evidence="3" id="KW-1185">Reference proteome</keyword>
<dbReference type="VEuPathDB" id="VectorBase:GPPI030707"/>
<sequence length="72" mass="8009">MQAMYCRICQLLLSRVKSMETCNAEATGEKNKDANYEGSLLSASAGGPRQTTKHRITGYSKTQIHNDNTKRT</sequence>
<protein>
    <submittedName>
        <fullName evidence="2">Uncharacterized protein</fullName>
    </submittedName>
</protein>
<evidence type="ECO:0000313" key="2">
    <source>
        <dbReference type="EnsemblMetazoa" id="GPPI030707-PA"/>
    </source>
</evidence>
<reference evidence="2" key="2">
    <citation type="submission" date="2020-05" db="UniProtKB">
        <authorList>
            <consortium name="EnsemblMetazoa"/>
        </authorList>
    </citation>
    <scope>IDENTIFICATION</scope>
    <source>
        <strain evidence="2">IAEA</strain>
    </source>
</reference>
<accession>A0A1B0BHY9</accession>
<feature type="region of interest" description="Disordered" evidence="1">
    <location>
        <begin position="25"/>
        <end position="72"/>
    </location>
</feature>
<dbReference type="EMBL" id="JXJN01014649">
    <property type="status" value="NOT_ANNOTATED_CDS"/>
    <property type="molecule type" value="Genomic_DNA"/>
</dbReference>
<evidence type="ECO:0000256" key="1">
    <source>
        <dbReference type="SAM" id="MobiDB-lite"/>
    </source>
</evidence>
<reference evidence="3" key="1">
    <citation type="submission" date="2015-01" db="EMBL/GenBank/DDBJ databases">
        <authorList>
            <person name="Aksoy S."/>
            <person name="Warren W."/>
            <person name="Wilson R.K."/>
        </authorList>
    </citation>
    <scope>NUCLEOTIDE SEQUENCE [LARGE SCALE GENOMIC DNA]</scope>
    <source>
        <strain evidence="3">IAEA</strain>
    </source>
</reference>
<evidence type="ECO:0000313" key="3">
    <source>
        <dbReference type="Proteomes" id="UP000092460"/>
    </source>
</evidence>
<proteinExistence type="predicted"/>
<dbReference type="Proteomes" id="UP000092460">
    <property type="component" value="Unassembled WGS sequence"/>
</dbReference>
<dbReference type="EnsemblMetazoa" id="GPPI030707-RA">
    <property type="protein sequence ID" value="GPPI030707-PA"/>
    <property type="gene ID" value="GPPI030707"/>
</dbReference>
<name>A0A1B0BHY9_9MUSC</name>
<dbReference type="AlphaFoldDB" id="A0A1B0BHY9"/>
<organism evidence="2 3">
    <name type="scientific">Glossina palpalis gambiensis</name>
    <dbReference type="NCBI Taxonomy" id="67801"/>
    <lineage>
        <taxon>Eukaryota</taxon>
        <taxon>Metazoa</taxon>
        <taxon>Ecdysozoa</taxon>
        <taxon>Arthropoda</taxon>
        <taxon>Hexapoda</taxon>
        <taxon>Insecta</taxon>
        <taxon>Pterygota</taxon>
        <taxon>Neoptera</taxon>
        <taxon>Endopterygota</taxon>
        <taxon>Diptera</taxon>
        <taxon>Brachycera</taxon>
        <taxon>Muscomorpha</taxon>
        <taxon>Hippoboscoidea</taxon>
        <taxon>Glossinidae</taxon>
        <taxon>Glossina</taxon>
    </lineage>
</organism>